<dbReference type="EMBL" id="JBFOHL010000013">
    <property type="protein sequence ID" value="MEW9625367.1"/>
    <property type="molecule type" value="Genomic_DNA"/>
</dbReference>
<dbReference type="InterPro" id="IPR020936">
    <property type="entry name" value="TrhO"/>
</dbReference>
<evidence type="ECO:0000313" key="4">
    <source>
        <dbReference type="EMBL" id="MEW9625367.1"/>
    </source>
</evidence>
<dbReference type="Pfam" id="PF17773">
    <property type="entry name" value="UPF0176_N"/>
    <property type="match status" value="1"/>
</dbReference>
<evidence type="ECO:0000313" key="5">
    <source>
        <dbReference type="Proteomes" id="UP001556170"/>
    </source>
</evidence>
<proteinExistence type="inferred from homology"/>
<evidence type="ECO:0000256" key="1">
    <source>
        <dbReference type="HAMAP-Rule" id="MF_00469"/>
    </source>
</evidence>
<dbReference type="Pfam" id="PF00581">
    <property type="entry name" value="Rhodanese"/>
    <property type="match status" value="1"/>
</dbReference>
<dbReference type="Gene3D" id="3.30.70.100">
    <property type="match status" value="1"/>
</dbReference>
<organism evidence="4 5">
    <name type="scientific">Rhodanobacter geophilus</name>
    <dbReference type="NCBI Taxonomy" id="3162488"/>
    <lineage>
        <taxon>Bacteria</taxon>
        <taxon>Pseudomonadati</taxon>
        <taxon>Pseudomonadota</taxon>
        <taxon>Gammaproteobacteria</taxon>
        <taxon>Lysobacterales</taxon>
        <taxon>Rhodanobacteraceae</taxon>
        <taxon>Rhodanobacter</taxon>
    </lineage>
</organism>
<dbReference type="PANTHER" id="PTHR43268:SF3">
    <property type="entry name" value="RHODANESE-LIKE DOMAIN-CONTAINING PROTEIN 7-RELATED"/>
    <property type="match status" value="1"/>
</dbReference>
<gene>
    <name evidence="1" type="primary">trhO</name>
    <name evidence="4" type="ORF">ABQJ56_14155</name>
</gene>
<feature type="compositionally biased region" description="Low complexity" evidence="2">
    <location>
        <begin position="273"/>
        <end position="282"/>
    </location>
</feature>
<feature type="domain" description="Rhodanese" evidence="3">
    <location>
        <begin position="128"/>
        <end position="222"/>
    </location>
</feature>
<keyword evidence="1" id="KW-0560">Oxidoreductase</keyword>
<dbReference type="NCBIfam" id="NF003703">
    <property type="entry name" value="PRK05320.1"/>
    <property type="match status" value="1"/>
</dbReference>
<dbReference type="SUPFAM" id="SSF52821">
    <property type="entry name" value="Rhodanese/Cell cycle control phosphatase"/>
    <property type="match status" value="1"/>
</dbReference>
<dbReference type="Gene3D" id="3.40.250.10">
    <property type="entry name" value="Rhodanese-like domain"/>
    <property type="match status" value="1"/>
</dbReference>
<dbReference type="InterPro" id="IPR036873">
    <property type="entry name" value="Rhodanese-like_dom_sf"/>
</dbReference>
<comment type="similarity">
    <text evidence="1">Belongs to the TrhO family.</text>
</comment>
<dbReference type="PROSITE" id="PS50206">
    <property type="entry name" value="RHODANESE_3"/>
    <property type="match status" value="1"/>
</dbReference>
<dbReference type="SMART" id="SM00450">
    <property type="entry name" value="RHOD"/>
    <property type="match status" value="1"/>
</dbReference>
<comment type="function">
    <text evidence="1">Catalyzes oxygen-dependent 5-hydroxyuridine (ho5U) modification at position 34 in tRNAs.</text>
</comment>
<dbReference type="Proteomes" id="UP001556170">
    <property type="component" value="Unassembled WGS sequence"/>
</dbReference>
<feature type="region of interest" description="Disordered" evidence="2">
    <location>
        <begin position="240"/>
        <end position="302"/>
    </location>
</feature>
<dbReference type="InterPro" id="IPR040503">
    <property type="entry name" value="TRHO_N"/>
</dbReference>
<keyword evidence="1" id="KW-0819">tRNA processing</keyword>
<evidence type="ECO:0000256" key="2">
    <source>
        <dbReference type="SAM" id="MobiDB-lite"/>
    </source>
</evidence>
<comment type="caution">
    <text evidence="4">The sequence shown here is derived from an EMBL/GenBank/DDBJ whole genome shotgun (WGS) entry which is preliminary data.</text>
</comment>
<dbReference type="PANTHER" id="PTHR43268">
    <property type="entry name" value="THIOSULFATE SULFURTRANSFERASE/RHODANESE-LIKE DOMAIN-CONTAINING PROTEIN 2"/>
    <property type="match status" value="1"/>
</dbReference>
<accession>A0ABV3QRY7</accession>
<keyword evidence="5" id="KW-1185">Reference proteome</keyword>
<dbReference type="EC" id="1.14.-.-" evidence="1"/>
<name>A0ABV3QRY7_9GAMM</name>
<sequence>MNIVNLAAYRFVALDDLPALRERVLERAAALALKGTVLLAPEGINLFLAGPREAVDAFMAWLCADTRFAGLEAKESISGSVPFGRLRVRLKKEIITMHMPAVRPEGGRAPAVDAPTLKRWLDQGHDDDGRDVLMLDTRNDYETAVGKFAQAVDYRLASFTAFPAAVAADRARYAGKTVVSYCTGGIRCEKAALHMQELGIERVHQLEGGILKYLELTDGAHWQGDCFVFDGRGAVDANLAPASSLPLPSGERAGVRGHAGDEPTSGQAPNNIPASTRPSPRSSPRRGGEANAKGALLHWGGA</sequence>
<dbReference type="HAMAP" id="MF_00469">
    <property type="entry name" value="TrhO"/>
    <property type="match status" value="1"/>
</dbReference>
<dbReference type="InterPro" id="IPR001763">
    <property type="entry name" value="Rhodanese-like_dom"/>
</dbReference>
<reference evidence="4 5" key="1">
    <citation type="submission" date="2024-06" db="EMBL/GenBank/DDBJ databases">
        <authorList>
            <person name="Woo H."/>
        </authorList>
    </citation>
    <scope>NUCLEOTIDE SEQUENCE [LARGE SCALE GENOMIC DNA]</scope>
    <source>
        <strain evidence="4 5">S2-g</strain>
    </source>
</reference>
<protein>
    <recommendedName>
        <fullName evidence="1">tRNA uridine(34) hydroxylase</fullName>
        <ecNumber evidence="1">1.14.-.-</ecNumber>
    </recommendedName>
    <alternativeName>
        <fullName evidence="1">tRNA hydroxylation protein O</fullName>
    </alternativeName>
</protein>
<comment type="catalytic activity">
    <reaction evidence="1">
        <text>uridine(34) in tRNA + AH2 + O2 = 5-hydroxyuridine(34) in tRNA + A + H2O</text>
        <dbReference type="Rhea" id="RHEA:64224"/>
        <dbReference type="Rhea" id="RHEA-COMP:11727"/>
        <dbReference type="Rhea" id="RHEA-COMP:13381"/>
        <dbReference type="ChEBI" id="CHEBI:13193"/>
        <dbReference type="ChEBI" id="CHEBI:15377"/>
        <dbReference type="ChEBI" id="CHEBI:15379"/>
        <dbReference type="ChEBI" id="CHEBI:17499"/>
        <dbReference type="ChEBI" id="CHEBI:65315"/>
        <dbReference type="ChEBI" id="CHEBI:136877"/>
    </reaction>
</comment>
<dbReference type="RefSeq" id="WP_367845660.1">
    <property type="nucleotide sequence ID" value="NZ_JBFOHL010000013.1"/>
</dbReference>
<evidence type="ECO:0000259" key="3">
    <source>
        <dbReference type="PROSITE" id="PS50206"/>
    </source>
</evidence>